<comment type="caution">
    <text evidence="11">The sequence shown here is derived from an EMBL/GenBank/DDBJ whole genome shotgun (WGS) entry which is preliminary data.</text>
</comment>
<dbReference type="InterPro" id="IPR043502">
    <property type="entry name" value="DNA/RNA_pol_sf"/>
</dbReference>
<keyword evidence="7" id="KW-0378">Hydrolase</keyword>
<dbReference type="AlphaFoldDB" id="A0AAV6G722"/>
<evidence type="ECO:0000259" key="10">
    <source>
        <dbReference type="Pfam" id="PF17917"/>
    </source>
</evidence>
<dbReference type="SUPFAM" id="SSF56672">
    <property type="entry name" value="DNA/RNA polymerases"/>
    <property type="match status" value="1"/>
</dbReference>
<keyword evidence="5" id="KW-0540">Nuclease</keyword>
<evidence type="ECO:0000256" key="4">
    <source>
        <dbReference type="ARBA" id="ARBA00022695"/>
    </source>
</evidence>
<evidence type="ECO:0000256" key="8">
    <source>
        <dbReference type="ARBA" id="ARBA00022918"/>
    </source>
</evidence>
<keyword evidence="6" id="KW-0255">Endonuclease</keyword>
<feature type="domain" description="Reverse transcriptase RNase H-like" evidence="10">
    <location>
        <begin position="331"/>
        <end position="438"/>
    </location>
</feature>
<proteinExistence type="inferred from homology"/>
<name>A0AAV6G722_9TELE</name>
<dbReference type="GO" id="GO:0004523">
    <property type="term" value="F:RNA-DNA hybrid ribonuclease activity"/>
    <property type="evidence" value="ECO:0007669"/>
    <property type="project" value="UniProtKB-EC"/>
</dbReference>
<dbReference type="PANTHER" id="PTHR37984:SF15">
    <property type="entry name" value="INTEGRASE CATALYTIC DOMAIN-CONTAINING PROTEIN"/>
    <property type="match status" value="1"/>
</dbReference>
<keyword evidence="12" id="KW-1185">Reference proteome</keyword>
<evidence type="ECO:0000256" key="1">
    <source>
        <dbReference type="ARBA" id="ARBA00010879"/>
    </source>
</evidence>
<evidence type="ECO:0000256" key="2">
    <source>
        <dbReference type="ARBA" id="ARBA00012180"/>
    </source>
</evidence>
<comment type="similarity">
    <text evidence="1">Belongs to the beta type-B retroviral polymerase family. HERV class-II K(HML-2) pol subfamily.</text>
</comment>
<evidence type="ECO:0000256" key="3">
    <source>
        <dbReference type="ARBA" id="ARBA00022679"/>
    </source>
</evidence>
<keyword evidence="8" id="KW-0695">RNA-directed DNA polymerase</keyword>
<dbReference type="CDD" id="cd09274">
    <property type="entry name" value="RNase_HI_RT_Ty3"/>
    <property type="match status" value="1"/>
</dbReference>
<dbReference type="EC" id="3.1.26.4" evidence="2"/>
<dbReference type="Pfam" id="PF17917">
    <property type="entry name" value="RT_RNaseH"/>
    <property type="match status" value="1"/>
</dbReference>
<evidence type="ECO:0000256" key="7">
    <source>
        <dbReference type="ARBA" id="ARBA00022801"/>
    </source>
</evidence>
<evidence type="ECO:0000313" key="11">
    <source>
        <dbReference type="EMBL" id="KAG5269277.1"/>
    </source>
</evidence>
<evidence type="ECO:0000256" key="6">
    <source>
        <dbReference type="ARBA" id="ARBA00022759"/>
    </source>
</evidence>
<dbReference type="Gene3D" id="3.10.10.10">
    <property type="entry name" value="HIV Type 1 Reverse Transcriptase, subunit A, domain 1"/>
    <property type="match status" value="1"/>
</dbReference>
<dbReference type="Pfam" id="PF00078">
    <property type="entry name" value="RVT_1"/>
    <property type="match status" value="1"/>
</dbReference>
<dbReference type="CDD" id="cd01647">
    <property type="entry name" value="RT_LTR"/>
    <property type="match status" value="1"/>
</dbReference>
<dbReference type="Gene3D" id="3.30.70.270">
    <property type="match status" value="2"/>
</dbReference>
<evidence type="ECO:0000256" key="5">
    <source>
        <dbReference type="ARBA" id="ARBA00022722"/>
    </source>
</evidence>
<keyword evidence="3" id="KW-0808">Transferase</keyword>
<evidence type="ECO:0000259" key="9">
    <source>
        <dbReference type="Pfam" id="PF00078"/>
    </source>
</evidence>
<dbReference type="PANTHER" id="PTHR37984">
    <property type="entry name" value="PROTEIN CBG26694"/>
    <property type="match status" value="1"/>
</dbReference>
<evidence type="ECO:0000313" key="12">
    <source>
        <dbReference type="Proteomes" id="UP000823561"/>
    </source>
</evidence>
<dbReference type="InterPro" id="IPR000477">
    <property type="entry name" value="RT_dom"/>
</dbReference>
<dbReference type="InterPro" id="IPR050951">
    <property type="entry name" value="Retrovirus_Pol_polyprotein"/>
</dbReference>
<protein>
    <recommendedName>
        <fullName evidence="2">ribonuclease H</fullName>
        <ecNumber evidence="2">3.1.26.4</ecNumber>
    </recommendedName>
</protein>
<dbReference type="EMBL" id="JADWDJ010000015">
    <property type="protein sequence ID" value="KAG5269277.1"/>
    <property type="molecule type" value="Genomic_DNA"/>
</dbReference>
<gene>
    <name evidence="11" type="ORF">AALO_G00200210</name>
</gene>
<reference evidence="11" key="1">
    <citation type="submission" date="2020-10" db="EMBL/GenBank/DDBJ databases">
        <title>Chromosome-scale genome assembly of the Allis shad, Alosa alosa.</title>
        <authorList>
            <person name="Margot Z."/>
            <person name="Christophe K."/>
            <person name="Cabau C."/>
            <person name="Louis A."/>
            <person name="Berthelot C."/>
            <person name="Parey E."/>
            <person name="Roest Crollius H."/>
            <person name="Montfort J."/>
            <person name="Robinson-Rechavi M."/>
            <person name="Bucao C."/>
            <person name="Bouchez O."/>
            <person name="Gislard M."/>
            <person name="Lluch J."/>
            <person name="Milhes M."/>
            <person name="Lampietro C."/>
            <person name="Lopez Roques C."/>
            <person name="Donnadieu C."/>
            <person name="Braasch I."/>
            <person name="Desvignes T."/>
            <person name="Postlethwait J."/>
            <person name="Bobe J."/>
            <person name="Guiguen Y."/>
        </authorList>
    </citation>
    <scope>NUCLEOTIDE SEQUENCE</scope>
    <source>
        <strain evidence="11">M-15738</strain>
        <tissue evidence="11">Blood</tissue>
    </source>
</reference>
<dbReference type="Proteomes" id="UP000823561">
    <property type="component" value="Chromosome 15"/>
</dbReference>
<accession>A0AAV6G722</accession>
<dbReference type="InterPro" id="IPR041373">
    <property type="entry name" value="RT_RNaseH"/>
</dbReference>
<feature type="domain" description="Reverse transcriptase" evidence="9">
    <location>
        <begin position="96"/>
        <end position="241"/>
    </location>
</feature>
<keyword evidence="4" id="KW-0548">Nucleotidyltransferase</keyword>
<dbReference type="GO" id="GO:0003964">
    <property type="term" value="F:RNA-directed DNA polymerase activity"/>
    <property type="evidence" value="ECO:0007669"/>
    <property type="project" value="UniProtKB-KW"/>
</dbReference>
<dbReference type="InterPro" id="IPR043128">
    <property type="entry name" value="Rev_trsase/Diguanyl_cyclase"/>
</dbReference>
<organism evidence="11 12">
    <name type="scientific">Alosa alosa</name>
    <name type="common">allis shad</name>
    <dbReference type="NCBI Taxonomy" id="278164"/>
    <lineage>
        <taxon>Eukaryota</taxon>
        <taxon>Metazoa</taxon>
        <taxon>Chordata</taxon>
        <taxon>Craniata</taxon>
        <taxon>Vertebrata</taxon>
        <taxon>Euteleostomi</taxon>
        <taxon>Actinopterygii</taxon>
        <taxon>Neopterygii</taxon>
        <taxon>Teleostei</taxon>
        <taxon>Clupei</taxon>
        <taxon>Clupeiformes</taxon>
        <taxon>Clupeoidei</taxon>
        <taxon>Clupeidae</taxon>
        <taxon>Alosa</taxon>
    </lineage>
</organism>
<dbReference type="FunFam" id="3.30.70.270:FF:000003">
    <property type="entry name" value="Transposon Ty3-G Gag-Pol polyprotein"/>
    <property type="match status" value="1"/>
</dbReference>
<sequence length="465" mass="52903">MRKMHPLLPNETPQCILLIVFQLGCVNGFIHKVQTNSAVQPVRQKVKRLPLSIREEVSAELNRLLQENIIERVNVSEWVSPLVVARKHPGWLWLGVDLREPSKSVITDCYPLPRMKDLFSALAGATHYSQIDFSLHQLPLHTESRDLTTFITHDGLFRFTRVPFGLASAPCAFQRMMQTVLKDQPGVQNYLDDIIVYGDSKEEHGMNLRAVLQRLIDANLQINFEKSSFGQTSILFLGHVISKEGVFPRPDHLNAIAEAPAPKDMAALYSFLRLTSWYSKSLPNYATLVMPLRQLLRSNTQAMLQWNDAANQSFMKLKTMLLKSLPLAVFDPNLPTFITTDASDYGLGAVLTQLHSGKHEHIVAFASRTLSAAKRKYSATEKEAFACVWAVERWRTYLWGHRFTLRTDHQGITTLLNTKGMNRAGKRIARWSARLMCFQYDVQYRSGSLNVLADCLSRVPLIKWK</sequence>